<organism evidence="1 2">
    <name type="scientific">Arthrobacter russicus</name>
    <dbReference type="NCBI Taxonomy" id="172040"/>
    <lineage>
        <taxon>Bacteria</taxon>
        <taxon>Bacillati</taxon>
        <taxon>Actinomycetota</taxon>
        <taxon>Actinomycetes</taxon>
        <taxon>Micrococcales</taxon>
        <taxon>Micrococcaceae</taxon>
        <taxon>Arthrobacter</taxon>
    </lineage>
</organism>
<comment type="caution">
    <text evidence="1">The sequence shown here is derived from an EMBL/GenBank/DDBJ whole genome shotgun (WGS) entry which is preliminary data.</text>
</comment>
<accession>A0ABU1JC01</accession>
<evidence type="ECO:0000313" key="1">
    <source>
        <dbReference type="EMBL" id="MDR6269934.1"/>
    </source>
</evidence>
<evidence type="ECO:0000313" key="2">
    <source>
        <dbReference type="Proteomes" id="UP001185069"/>
    </source>
</evidence>
<reference evidence="1 2" key="1">
    <citation type="submission" date="2023-07" db="EMBL/GenBank/DDBJ databases">
        <title>Sequencing the genomes of 1000 actinobacteria strains.</title>
        <authorList>
            <person name="Klenk H.-P."/>
        </authorList>
    </citation>
    <scope>NUCLEOTIDE SEQUENCE [LARGE SCALE GENOMIC DNA]</scope>
    <source>
        <strain evidence="1 2">DSM 14555</strain>
    </source>
</reference>
<keyword evidence="2" id="KW-1185">Reference proteome</keyword>
<dbReference type="Proteomes" id="UP001185069">
    <property type="component" value="Unassembled WGS sequence"/>
</dbReference>
<dbReference type="EMBL" id="JAVDQF010000001">
    <property type="protein sequence ID" value="MDR6269934.1"/>
    <property type="molecule type" value="Genomic_DNA"/>
</dbReference>
<sequence>MESFPVLRVGYAQVVHRPHEFVALIHKALAAIQMS</sequence>
<protein>
    <submittedName>
        <fullName evidence="1">Uncharacterized protein</fullName>
    </submittedName>
</protein>
<gene>
    <name evidence="1" type="ORF">JOE69_002172</name>
</gene>
<name>A0ABU1JC01_9MICC</name>
<proteinExistence type="predicted"/>